<feature type="transmembrane region" description="Helical" evidence="1">
    <location>
        <begin position="62"/>
        <end position="80"/>
    </location>
</feature>
<sequence>MHSQTTSSTPPSRLFFLDWLRILAFSLLVFYHVGMYYVSWSWHVKSATLVTALEPLMMLSSPWRMALLFFISGAATQALLRKTQGVGLLKQRSARLLWPLLFGMFIIVPPQSYFEVVYKLAYEGRYLDFMQRYLAADPNFCRIEAGARRCLTVPTWNHLWFLPYLWIYTVLAWALVKASGPLLDRLSASVARSAPATLMLGLALPLMFSRLTLVQFEGTNNPVWDWYSHAQYLSVFLLGLLCMRGTADDAGLWGRIARLRWPALLMALAAWGLLQGYFSYYAEIEPPYLLRMATRLLWGAMQWWAIMAACGFAKQWLNFDSVWRRRLSAAVFCVYILHQTVIILLSQALRPLGLAPGIEAPMLIALTFAICALGYLLARRLPPALGLLLGIHEKADTQKTRETATFGANSTACKTLQ</sequence>
<feature type="transmembrane region" description="Helical" evidence="1">
    <location>
        <begin position="360"/>
        <end position="378"/>
    </location>
</feature>
<evidence type="ECO:0000313" key="3">
    <source>
        <dbReference type="EMBL" id="MDC8770387.1"/>
    </source>
</evidence>
<name>A0ABT5KAI4_9BURK</name>
<feature type="transmembrane region" description="Helical" evidence="1">
    <location>
        <begin position="158"/>
        <end position="176"/>
    </location>
</feature>
<keyword evidence="1" id="KW-1133">Transmembrane helix</keyword>
<dbReference type="EMBL" id="JAQQXT010000001">
    <property type="protein sequence ID" value="MDC8770387.1"/>
    <property type="molecule type" value="Genomic_DNA"/>
</dbReference>
<dbReference type="Proteomes" id="UP001221189">
    <property type="component" value="Unassembled WGS sequence"/>
</dbReference>
<dbReference type="Pfam" id="PF01757">
    <property type="entry name" value="Acyl_transf_3"/>
    <property type="match status" value="1"/>
</dbReference>
<proteinExistence type="predicted"/>
<keyword evidence="3" id="KW-0012">Acyltransferase</keyword>
<dbReference type="RefSeq" id="WP_273598833.1">
    <property type="nucleotide sequence ID" value="NZ_JAQQXT010000001.1"/>
</dbReference>
<feature type="domain" description="Acyltransferase 3" evidence="2">
    <location>
        <begin position="16"/>
        <end position="374"/>
    </location>
</feature>
<feature type="transmembrane region" description="Helical" evidence="1">
    <location>
        <begin position="300"/>
        <end position="317"/>
    </location>
</feature>
<gene>
    <name evidence="3" type="ORF">PRZ03_02300</name>
</gene>
<feature type="transmembrane region" description="Helical" evidence="1">
    <location>
        <begin position="196"/>
        <end position="214"/>
    </location>
</feature>
<comment type="caution">
    <text evidence="3">The sequence shown here is derived from an EMBL/GenBank/DDBJ whole genome shotgun (WGS) entry which is preliminary data.</text>
</comment>
<keyword evidence="1" id="KW-0472">Membrane</keyword>
<dbReference type="GO" id="GO:0016746">
    <property type="term" value="F:acyltransferase activity"/>
    <property type="evidence" value="ECO:0007669"/>
    <property type="project" value="UniProtKB-KW"/>
</dbReference>
<feature type="transmembrane region" description="Helical" evidence="1">
    <location>
        <begin position="226"/>
        <end position="247"/>
    </location>
</feature>
<keyword evidence="3" id="KW-0808">Transferase</keyword>
<dbReference type="InterPro" id="IPR002656">
    <property type="entry name" value="Acyl_transf_3_dom"/>
</dbReference>
<dbReference type="InterPro" id="IPR050623">
    <property type="entry name" value="Glucan_succinyl_AcylTrfase"/>
</dbReference>
<accession>A0ABT5KAI4</accession>
<evidence type="ECO:0000313" key="4">
    <source>
        <dbReference type="Proteomes" id="UP001221189"/>
    </source>
</evidence>
<feature type="transmembrane region" description="Helical" evidence="1">
    <location>
        <begin position="329"/>
        <end position="348"/>
    </location>
</feature>
<feature type="transmembrane region" description="Helical" evidence="1">
    <location>
        <begin position="96"/>
        <end position="114"/>
    </location>
</feature>
<protein>
    <submittedName>
        <fullName evidence="3">Acyltransferase</fullName>
    </submittedName>
</protein>
<keyword evidence="1" id="KW-0812">Transmembrane</keyword>
<feature type="transmembrane region" description="Helical" evidence="1">
    <location>
        <begin position="259"/>
        <end position="280"/>
    </location>
</feature>
<reference evidence="3 4" key="1">
    <citation type="submission" date="2022-10" db="EMBL/GenBank/DDBJ databases">
        <title>Paucibacter sp. hw1 Genome sequencing.</title>
        <authorList>
            <person name="Park S."/>
        </authorList>
    </citation>
    <scope>NUCLEOTIDE SEQUENCE [LARGE SCALE GENOMIC DNA]</scope>
    <source>
        <strain evidence="4">hw1</strain>
    </source>
</reference>
<dbReference type="PANTHER" id="PTHR36927">
    <property type="entry name" value="BLR4337 PROTEIN"/>
    <property type="match status" value="1"/>
</dbReference>
<organism evidence="3 4">
    <name type="scientific">Roseateles albus</name>
    <dbReference type="NCBI Taxonomy" id="2987525"/>
    <lineage>
        <taxon>Bacteria</taxon>
        <taxon>Pseudomonadati</taxon>
        <taxon>Pseudomonadota</taxon>
        <taxon>Betaproteobacteria</taxon>
        <taxon>Burkholderiales</taxon>
        <taxon>Sphaerotilaceae</taxon>
        <taxon>Roseateles</taxon>
    </lineage>
</organism>
<feature type="transmembrane region" description="Helical" evidence="1">
    <location>
        <begin position="20"/>
        <end position="42"/>
    </location>
</feature>
<evidence type="ECO:0000256" key="1">
    <source>
        <dbReference type="SAM" id="Phobius"/>
    </source>
</evidence>
<keyword evidence="4" id="KW-1185">Reference proteome</keyword>
<evidence type="ECO:0000259" key="2">
    <source>
        <dbReference type="Pfam" id="PF01757"/>
    </source>
</evidence>
<dbReference type="PANTHER" id="PTHR36927:SF3">
    <property type="entry name" value="GLUCANS BIOSYNTHESIS PROTEIN C"/>
    <property type="match status" value="1"/>
</dbReference>